<evidence type="ECO:0000313" key="1">
    <source>
        <dbReference type="EMBL" id="GAO27727.1"/>
    </source>
</evidence>
<comment type="caution">
    <text evidence="1">The sequence shown here is derived from an EMBL/GenBank/DDBJ whole genome shotgun (WGS) entry which is preliminary data.</text>
</comment>
<dbReference type="EMBL" id="BAZW01000090">
    <property type="protein sequence ID" value="GAO27727.1"/>
    <property type="molecule type" value="Genomic_DNA"/>
</dbReference>
<sequence>MILVELKGTNIEHAAGQLAATKYNRPEYQEIKGLINANASGQLTELAFIISSAMPSRTVTRRLEDQNNIRIKGILHSTATTPIPDLRSNLR</sequence>
<reference evidence="1 2" key="1">
    <citation type="journal article" date="2015" name="Microbes Environ.">
        <title>Distribution and evolution of nitrogen fixation genes in the phylum bacteroidetes.</title>
        <authorList>
            <person name="Inoue J."/>
            <person name="Oshima K."/>
            <person name="Suda W."/>
            <person name="Sakamoto M."/>
            <person name="Iino T."/>
            <person name="Noda S."/>
            <person name="Hongoh Y."/>
            <person name="Hattori M."/>
            <person name="Ohkuma M."/>
        </authorList>
    </citation>
    <scope>NUCLEOTIDE SEQUENCE [LARGE SCALE GENOMIC DNA]</scope>
    <source>
        <strain evidence="1">JCM 15548</strain>
    </source>
</reference>
<dbReference type="Proteomes" id="UP000032900">
    <property type="component" value="Unassembled WGS sequence"/>
</dbReference>
<name>A0A0E9LQ39_9BACT</name>
<proteinExistence type="predicted"/>
<organism evidence="1 2">
    <name type="scientific">Geofilum rubicundum JCM 15548</name>
    <dbReference type="NCBI Taxonomy" id="1236989"/>
    <lineage>
        <taxon>Bacteria</taxon>
        <taxon>Pseudomonadati</taxon>
        <taxon>Bacteroidota</taxon>
        <taxon>Bacteroidia</taxon>
        <taxon>Marinilabiliales</taxon>
        <taxon>Marinilabiliaceae</taxon>
        <taxon>Geofilum</taxon>
    </lineage>
</organism>
<accession>A0A0E9LQ39</accession>
<evidence type="ECO:0000313" key="2">
    <source>
        <dbReference type="Proteomes" id="UP000032900"/>
    </source>
</evidence>
<protein>
    <submittedName>
        <fullName evidence="1">Uncharacterized protein</fullName>
    </submittedName>
</protein>
<keyword evidence="2" id="KW-1185">Reference proteome</keyword>
<gene>
    <name evidence="1" type="ORF">JCM15548_14577</name>
</gene>
<dbReference type="AlphaFoldDB" id="A0A0E9LQ39"/>